<dbReference type="SUPFAM" id="SSF101790">
    <property type="entry name" value="Aminomethyltransferase beta-barrel domain"/>
    <property type="match status" value="1"/>
</dbReference>
<name>A0A8I1MV84_THIA3</name>
<dbReference type="InterPro" id="IPR045179">
    <property type="entry name" value="YgfZ/GcvT"/>
</dbReference>
<evidence type="ECO:0000313" key="2">
    <source>
        <dbReference type="EMBL" id="MBN8743470.1"/>
    </source>
</evidence>
<dbReference type="RefSeq" id="WP_276728278.1">
    <property type="nucleotide sequence ID" value="NZ_JAFKMR010000012.1"/>
</dbReference>
<dbReference type="InterPro" id="IPR017703">
    <property type="entry name" value="YgfZ/GCV_T_CS"/>
</dbReference>
<gene>
    <name evidence="2" type="ORF">J0I24_04100</name>
</gene>
<sequence>MPLLSCPLDQLSLLRVSGPQGADLLHAQLSQDFQHWPDEQARLAALLNPQGRMLADFIAVRLAPEQIGLLLDASIAAAALQRLRMFVLRLKCTLDDGSAQWARHGLLGDTAADYPASLTPPAQPWGVRRLESGALLLRLPQTGSAVRCVLLIERDQAAQAALRAELAALPALSPSEWALQDIRAGLPHLTAATQQLFVPQMLNFELIGGVNFKKGCYPGQEVVARSQYRGTLKRRMYVVSGPAAMQPGQELVHAADPGQPCGVVVNAAADTAGVWWALAELKIALAEQPGLHLGSAEGPELKLGALPYALTAPD</sequence>
<dbReference type="PANTHER" id="PTHR22602:SF0">
    <property type="entry name" value="TRANSFERASE CAF17, MITOCHONDRIAL-RELATED"/>
    <property type="match status" value="1"/>
</dbReference>
<evidence type="ECO:0000256" key="1">
    <source>
        <dbReference type="ARBA" id="ARBA00022946"/>
    </source>
</evidence>
<dbReference type="PANTHER" id="PTHR22602">
    <property type="entry name" value="TRANSFERASE CAF17, MITOCHONDRIAL-RELATED"/>
    <property type="match status" value="1"/>
</dbReference>
<accession>A0A8I1MV84</accession>
<dbReference type="Gene3D" id="3.30.1360.120">
    <property type="entry name" value="Probable tRNA modification gtpase trme, domain 1"/>
    <property type="match status" value="1"/>
</dbReference>
<dbReference type="InterPro" id="IPR029043">
    <property type="entry name" value="GcvT/YgfZ_C"/>
</dbReference>
<dbReference type="NCBIfam" id="TIGR03317">
    <property type="entry name" value="ygfZ_signature"/>
    <property type="match status" value="1"/>
</dbReference>
<evidence type="ECO:0000313" key="3">
    <source>
        <dbReference type="Proteomes" id="UP000664800"/>
    </source>
</evidence>
<dbReference type="AlphaFoldDB" id="A0A8I1MV84"/>
<comment type="caution">
    <text evidence="2">The sequence shown here is derived from an EMBL/GenBank/DDBJ whole genome shotgun (WGS) entry which is preliminary data.</text>
</comment>
<dbReference type="EMBL" id="JAFKMR010000012">
    <property type="protein sequence ID" value="MBN8743470.1"/>
    <property type="molecule type" value="Genomic_DNA"/>
</dbReference>
<dbReference type="GO" id="GO:0016226">
    <property type="term" value="P:iron-sulfur cluster assembly"/>
    <property type="evidence" value="ECO:0007669"/>
    <property type="project" value="TreeGrafter"/>
</dbReference>
<organism evidence="2 3">
    <name type="scientific">Thiomonas arsenitoxydans (strain DSM 22701 / CIP 110005 / 3As)</name>
    <dbReference type="NCBI Taxonomy" id="426114"/>
    <lineage>
        <taxon>Bacteria</taxon>
        <taxon>Pseudomonadati</taxon>
        <taxon>Pseudomonadota</taxon>
        <taxon>Betaproteobacteria</taxon>
        <taxon>Burkholderiales</taxon>
        <taxon>Thiomonas</taxon>
    </lineage>
</organism>
<dbReference type="InterPro" id="IPR027266">
    <property type="entry name" value="TrmE/GcvT-like"/>
</dbReference>
<dbReference type="PIRSF" id="PIRSF006487">
    <property type="entry name" value="GcvT"/>
    <property type="match status" value="1"/>
</dbReference>
<dbReference type="SUPFAM" id="SSF103025">
    <property type="entry name" value="Folate-binding domain"/>
    <property type="match status" value="1"/>
</dbReference>
<protein>
    <submittedName>
        <fullName evidence="2">Folate-binding protein YgfZ</fullName>
    </submittedName>
</protein>
<reference evidence="2" key="1">
    <citation type="submission" date="2021-02" db="EMBL/GenBank/DDBJ databases">
        <title>Thiocyanate and organic carbon inputs drive convergent selection for specific autotrophic Afipia and Thiobacillus strains within complex microbiomes.</title>
        <authorList>
            <person name="Huddy R.J."/>
            <person name="Sachdeva R."/>
            <person name="Kadzinga F."/>
            <person name="Kantor R.S."/>
            <person name="Harrison S.T.L."/>
            <person name="Banfield J.F."/>
        </authorList>
    </citation>
    <scope>NUCLEOTIDE SEQUENCE</scope>
    <source>
        <strain evidence="2">SCN18_13_7_16_R3_B_64_19</strain>
    </source>
</reference>
<proteinExistence type="predicted"/>
<dbReference type="Proteomes" id="UP000664800">
    <property type="component" value="Unassembled WGS sequence"/>
</dbReference>
<keyword evidence="1" id="KW-0809">Transit peptide</keyword>